<feature type="signal peptide" evidence="1">
    <location>
        <begin position="1"/>
        <end position="32"/>
    </location>
</feature>
<dbReference type="SUPFAM" id="SSF49899">
    <property type="entry name" value="Concanavalin A-like lectins/glucanases"/>
    <property type="match status" value="1"/>
</dbReference>
<dbReference type="Gene3D" id="1.10.1330.10">
    <property type="entry name" value="Dockerin domain"/>
    <property type="match status" value="2"/>
</dbReference>
<dbReference type="PROSITE" id="PS00018">
    <property type="entry name" value="EF_HAND_1"/>
    <property type="match status" value="2"/>
</dbReference>
<dbReference type="InterPro" id="IPR018247">
    <property type="entry name" value="EF_Hand_1_Ca_BS"/>
</dbReference>
<dbReference type="InterPro" id="IPR036439">
    <property type="entry name" value="Dockerin_dom_sf"/>
</dbReference>
<protein>
    <recommendedName>
        <fullName evidence="4">Dockerin type I repeat protein</fullName>
    </recommendedName>
</protein>
<evidence type="ECO:0000313" key="2">
    <source>
        <dbReference type="EMBL" id="TWT33809.1"/>
    </source>
</evidence>
<evidence type="ECO:0000256" key="1">
    <source>
        <dbReference type="SAM" id="SignalP"/>
    </source>
</evidence>
<proteinExistence type="predicted"/>
<reference evidence="2 3" key="1">
    <citation type="submission" date="2019-02" db="EMBL/GenBank/DDBJ databases">
        <title>Deep-cultivation of Planctomycetes and their phenomic and genomic characterization uncovers novel biology.</title>
        <authorList>
            <person name="Wiegand S."/>
            <person name="Jogler M."/>
            <person name="Boedeker C."/>
            <person name="Pinto D."/>
            <person name="Vollmers J."/>
            <person name="Rivas-Marin E."/>
            <person name="Kohn T."/>
            <person name="Peeters S.H."/>
            <person name="Heuer A."/>
            <person name="Rast P."/>
            <person name="Oberbeckmann S."/>
            <person name="Bunk B."/>
            <person name="Jeske O."/>
            <person name="Meyerdierks A."/>
            <person name="Storesund J.E."/>
            <person name="Kallscheuer N."/>
            <person name="Luecker S."/>
            <person name="Lage O.M."/>
            <person name="Pohl T."/>
            <person name="Merkel B.J."/>
            <person name="Hornburger P."/>
            <person name="Mueller R.-W."/>
            <person name="Bruemmer F."/>
            <person name="Labrenz M."/>
            <person name="Spormann A.M."/>
            <person name="Op Den Camp H."/>
            <person name="Overmann J."/>
            <person name="Amann R."/>
            <person name="Jetten M.S.M."/>
            <person name="Mascher T."/>
            <person name="Medema M.H."/>
            <person name="Devos D.P."/>
            <person name="Kaster A.-K."/>
            <person name="Ovreas L."/>
            <person name="Rohde M."/>
            <person name="Galperin M.Y."/>
            <person name="Jogler C."/>
        </authorList>
    </citation>
    <scope>NUCLEOTIDE SEQUENCE [LARGE SCALE GENOMIC DNA]</scope>
    <source>
        <strain evidence="2 3">KOR34</strain>
    </source>
</reference>
<dbReference type="GO" id="GO:0000272">
    <property type="term" value="P:polysaccharide catabolic process"/>
    <property type="evidence" value="ECO:0007669"/>
    <property type="project" value="InterPro"/>
</dbReference>
<keyword evidence="1" id="KW-0732">Signal</keyword>
<evidence type="ECO:0000313" key="3">
    <source>
        <dbReference type="Proteomes" id="UP000316714"/>
    </source>
</evidence>
<sequence length="1460" mass="155003" precursor="true">MNIAPMFPQRVKNLLRSAACAAAGLACSHAGAVDLLSEDFEGVTLQPTVTFESELRSREAWQEVGPSGPVGWTEVNLTTSVGDTESGVLEFEGWRFVDKQWWIETAGDQGRSGFISGVGTIAVADPDEWDDFGNPDQGIEDNLLPENGVLDSTLVTPSVSIGGVSEPVRLNFSSSWFDEDQQTATLTARYNTGDVEILDTWTSVPTDVNFKNEAFDESLTYTLQSVPAGASGVQFEFRLQGNNDWWWAVDNVRVYTGDNPGADGVLRAVLDRDTGEVTIVNNTGSAVQLRGYSLTSDEGAFDEGQATFLSATDPDWIQATQVGGQINDLSEVHLDNATLANGGSISFGADVWLRYFEENSDISFIYLLEGNDDQIAGLVEFVGNGGQAFAFLDLNFDGQVDSGDWTEFTSITDQADLSDLTTAQAYLKGDLNDDGRLNATDFVTFRREFDAALGAGAFVQMLSGTAAPEPGAAAVLSLAVAGVLVRRRGAGRLLAALIVLAAVGSSAPTAQAQRLSDGVGVTEWEEWSFADREWWSEVAGGQERQLFTLGTGVVAIADPDEWDDIGGPGGTTTFNSQLRSPAINISGVDSTSLSLSFASSWRDEDTQGASLQVFYDGVPTEVFRWSSDQTSPDFKDDAPNEMISISLPDAGAATTMQLGFNLFNATNDWWWAIDNVGVAGNTGSLFFEDFESVTLGPPIDEDPDSGEAVYSQDGPEGWVVNTDNYIPPVTPFRERHVGTITRFIPPPPPATLELRVNATTGEAMLVSVSDEPVVLTGYSVTSESGSLDPADWAATNLDARAVDAGGPGVGDAWDTIVATSEIVFEAFLNGESVIGPGEALSVGRLYGGPGSIEDLLLTYSFVQEDQFGQVLDQSSEDVFAPAVVSYLTVSLPGDFNGNGVVDAADYTVWRDNLGTDADLGGNGDESGGSAGVVDAADYALWRSNYGLGAGVEAAAAAPEPRAGLLALLGLAASAVRRRASVGVAVCMILLAPLTLVSVSHAQPAGPAPFVDRDYGFGDDDPGAVVGQAMSNTDSQGNVVTYDAAGELNANQLIDLVAKARFNSYPRYADTTDRPDGNGGVGIALNQTAFDRQYLRTGFGEALNYPEQSPSSLASLVNPGGTLNYFRINDRGFELWVKPTDVAAGEQHIVMDSQQHGVLINEDGKFAMRYASEFDIEITVLPGDDGVEGTEDDVLEIGEPMVTPADYETDIAPVNNEWYHLAVVRPAGPGNGSIFYVNGVAEAVGFGNYEIETVVNIGEGDLFTNIAALDDSPLFVGARTDPETLDRNFSSSTPGEDAYFRGVVDDLEMFVMGLNDNDNVAGGGDNSLNDWGEWHLPRDNGYAQAFAPAVDGDLDGDGLVTTSDASLFAENWLSEKRLESVDPFDGVVSGRLVGDLETRALGDFNYNGVVDLEDWAILNNANPAAGVAALRLISGGTAPEPATTGLLTLALVTAGQCRRRG</sequence>
<dbReference type="Proteomes" id="UP000316714">
    <property type="component" value="Unassembled WGS sequence"/>
</dbReference>
<dbReference type="EMBL" id="SIHJ01000002">
    <property type="protein sequence ID" value="TWT33809.1"/>
    <property type="molecule type" value="Genomic_DNA"/>
</dbReference>
<comment type="caution">
    <text evidence="2">The sequence shown here is derived from an EMBL/GenBank/DDBJ whole genome shotgun (WGS) entry which is preliminary data.</text>
</comment>
<evidence type="ECO:0008006" key="4">
    <source>
        <dbReference type="Google" id="ProtNLM"/>
    </source>
</evidence>
<dbReference type="Gene3D" id="2.60.120.200">
    <property type="match status" value="1"/>
</dbReference>
<gene>
    <name evidence="2" type="ORF">KOR34_36430</name>
</gene>
<feature type="chain" id="PRO_5023038484" description="Dockerin type I repeat protein" evidence="1">
    <location>
        <begin position="33"/>
        <end position="1460"/>
    </location>
</feature>
<dbReference type="InterPro" id="IPR013320">
    <property type="entry name" value="ConA-like_dom_sf"/>
</dbReference>
<dbReference type="OrthoDB" id="226722at2"/>
<keyword evidence="3" id="KW-1185">Reference proteome</keyword>
<accession>A0A5C5V7H7</accession>
<organism evidence="2 3">
    <name type="scientific">Posidoniimonas corsicana</name>
    <dbReference type="NCBI Taxonomy" id="1938618"/>
    <lineage>
        <taxon>Bacteria</taxon>
        <taxon>Pseudomonadati</taxon>
        <taxon>Planctomycetota</taxon>
        <taxon>Planctomycetia</taxon>
        <taxon>Pirellulales</taxon>
        <taxon>Lacipirellulaceae</taxon>
        <taxon>Posidoniimonas</taxon>
    </lineage>
</organism>
<name>A0A5C5V7H7_9BACT</name>